<feature type="compositionally biased region" description="Polar residues" evidence="16">
    <location>
        <begin position="97"/>
        <end position="120"/>
    </location>
</feature>
<evidence type="ECO:0000256" key="4">
    <source>
        <dbReference type="ARBA" id="ARBA00022692"/>
    </source>
</evidence>
<dbReference type="HOGENOM" id="CLU_004624_6_1_1"/>
<comment type="subcellular location">
    <subcellularLocation>
        <location evidence="1">Cell membrane</location>
        <topology evidence="1">Single-pass type II membrane protein</topology>
    </subcellularLocation>
</comment>
<reference evidence="19 20" key="1">
    <citation type="journal article" date="2008" name="Nature">
        <title>The genome of Laccaria bicolor provides insights into mycorrhizal symbiosis.</title>
        <authorList>
            <person name="Martin F."/>
            <person name="Aerts A."/>
            <person name="Ahren D."/>
            <person name="Brun A."/>
            <person name="Danchin E.G.J."/>
            <person name="Duchaussoy F."/>
            <person name="Gibon J."/>
            <person name="Kohler A."/>
            <person name="Lindquist E."/>
            <person name="Pereda V."/>
            <person name="Salamov A."/>
            <person name="Shapiro H.J."/>
            <person name="Wuyts J."/>
            <person name="Blaudez D."/>
            <person name="Buee M."/>
            <person name="Brokstein P."/>
            <person name="Canbaeck B."/>
            <person name="Cohen D."/>
            <person name="Courty P.E."/>
            <person name="Coutinho P.M."/>
            <person name="Delaruelle C."/>
            <person name="Detter J.C."/>
            <person name="Deveau A."/>
            <person name="DiFazio S."/>
            <person name="Duplessis S."/>
            <person name="Fraissinet-Tachet L."/>
            <person name="Lucic E."/>
            <person name="Frey-Klett P."/>
            <person name="Fourrey C."/>
            <person name="Feussner I."/>
            <person name="Gay G."/>
            <person name="Grimwood J."/>
            <person name="Hoegger P.J."/>
            <person name="Jain P."/>
            <person name="Kilaru S."/>
            <person name="Labbe J."/>
            <person name="Lin Y.C."/>
            <person name="Legue V."/>
            <person name="Le Tacon F."/>
            <person name="Marmeisse R."/>
            <person name="Melayah D."/>
            <person name="Montanini B."/>
            <person name="Muratet M."/>
            <person name="Nehls U."/>
            <person name="Niculita-Hirzel H."/>
            <person name="Oudot-Le Secq M.P."/>
            <person name="Peter M."/>
            <person name="Quesneville H."/>
            <person name="Rajashekar B."/>
            <person name="Reich M."/>
            <person name="Rouhier N."/>
            <person name="Schmutz J."/>
            <person name="Yin T."/>
            <person name="Chalot M."/>
            <person name="Henrissat B."/>
            <person name="Kuees U."/>
            <person name="Lucas S."/>
            <person name="Van de Peer Y."/>
            <person name="Podila G.K."/>
            <person name="Polle A."/>
            <person name="Pukkila P.J."/>
            <person name="Richardson P.M."/>
            <person name="Rouze P."/>
            <person name="Sanders I.R."/>
            <person name="Stajich J.E."/>
            <person name="Tunlid A."/>
            <person name="Tuskan G."/>
            <person name="Grigoriev I.V."/>
        </authorList>
    </citation>
    <scope>NUCLEOTIDE SEQUENCE [LARGE SCALE GENOMIC DNA]</scope>
    <source>
        <strain evidence="20">S238N-H82 / ATCC MYA-4686</strain>
    </source>
</reference>
<dbReference type="GO" id="GO:0005886">
    <property type="term" value="C:plasma membrane"/>
    <property type="evidence" value="ECO:0007669"/>
    <property type="project" value="UniProtKB-SubCell"/>
</dbReference>
<comment type="similarity">
    <text evidence="2">Belongs to the glycosyl hydrolase 5 (cellulase A) family.</text>
</comment>
<keyword evidence="3" id="KW-1003">Cell membrane</keyword>
<feature type="region of interest" description="Disordered" evidence="16">
    <location>
        <begin position="1"/>
        <end position="58"/>
    </location>
</feature>
<dbReference type="FunCoup" id="B0DCM6">
    <property type="interactions" value="25"/>
</dbReference>
<dbReference type="GO" id="GO:0009251">
    <property type="term" value="P:glucan catabolic process"/>
    <property type="evidence" value="ECO:0007669"/>
    <property type="project" value="TreeGrafter"/>
</dbReference>
<evidence type="ECO:0000256" key="7">
    <source>
        <dbReference type="ARBA" id="ARBA00022989"/>
    </source>
</evidence>
<comment type="catalytic activity">
    <reaction evidence="12">
        <text>Successive hydrolysis of beta-D-glucose units from the non-reducing ends of (1-&gt;3)-beta-D-glucans, releasing alpha-glucose.</text>
        <dbReference type="EC" id="3.2.1.58"/>
    </reaction>
</comment>
<organism evidence="20">
    <name type="scientific">Laccaria bicolor (strain S238N-H82 / ATCC MYA-4686)</name>
    <name type="common">Bicoloured deceiver</name>
    <name type="synonym">Laccaria laccata var. bicolor</name>
    <dbReference type="NCBI Taxonomy" id="486041"/>
    <lineage>
        <taxon>Eukaryota</taxon>
        <taxon>Fungi</taxon>
        <taxon>Dikarya</taxon>
        <taxon>Basidiomycota</taxon>
        <taxon>Agaricomycotina</taxon>
        <taxon>Agaricomycetes</taxon>
        <taxon>Agaricomycetidae</taxon>
        <taxon>Agaricales</taxon>
        <taxon>Agaricineae</taxon>
        <taxon>Hydnangiaceae</taxon>
        <taxon>Laccaria</taxon>
    </lineage>
</organism>
<dbReference type="OrthoDB" id="62120at2759"/>
<dbReference type="GO" id="GO:0071555">
    <property type="term" value="P:cell wall organization"/>
    <property type="evidence" value="ECO:0007669"/>
    <property type="project" value="UniProtKB-KW"/>
</dbReference>
<dbReference type="EC" id="3.2.1.58" evidence="14"/>
<evidence type="ECO:0000256" key="17">
    <source>
        <dbReference type="SAM" id="Phobius"/>
    </source>
</evidence>
<dbReference type="EMBL" id="DS547103">
    <property type="protein sequence ID" value="EDR07923.1"/>
    <property type="molecule type" value="Genomic_DNA"/>
</dbReference>
<gene>
    <name evidence="19" type="ORF">LACBIDRAFT_387953</name>
</gene>
<evidence type="ECO:0000256" key="15">
    <source>
        <dbReference type="ARBA" id="ARBA00041260"/>
    </source>
</evidence>
<evidence type="ECO:0000256" key="5">
    <source>
        <dbReference type="ARBA" id="ARBA00022801"/>
    </source>
</evidence>
<keyword evidence="6" id="KW-0735">Signal-anchor</keyword>
<dbReference type="AlphaFoldDB" id="B0DCM6"/>
<dbReference type="InParanoid" id="B0DCM6"/>
<evidence type="ECO:0000256" key="16">
    <source>
        <dbReference type="SAM" id="MobiDB-lite"/>
    </source>
</evidence>
<feature type="region of interest" description="Disordered" evidence="16">
    <location>
        <begin position="92"/>
        <end position="129"/>
    </location>
</feature>
<feature type="region of interest" description="Disordered" evidence="16">
    <location>
        <begin position="692"/>
        <end position="711"/>
    </location>
</feature>
<evidence type="ECO:0000256" key="13">
    <source>
        <dbReference type="ARBA" id="ARBA00037126"/>
    </source>
</evidence>
<dbReference type="KEGG" id="lbc:LACBIDRAFT_387953"/>
<accession>B0DCM6</accession>
<dbReference type="GO" id="GO:0004338">
    <property type="term" value="F:glucan exo-1,3-beta-glucosidase activity"/>
    <property type="evidence" value="ECO:0007669"/>
    <property type="project" value="UniProtKB-EC"/>
</dbReference>
<feature type="compositionally biased region" description="Polar residues" evidence="16">
    <location>
        <begin position="48"/>
        <end position="57"/>
    </location>
</feature>
<evidence type="ECO:0000256" key="11">
    <source>
        <dbReference type="ARBA" id="ARBA00023316"/>
    </source>
</evidence>
<dbReference type="SUPFAM" id="SSF51445">
    <property type="entry name" value="(Trans)glycosidases"/>
    <property type="match status" value="1"/>
</dbReference>
<evidence type="ECO:0000259" key="18">
    <source>
        <dbReference type="Pfam" id="PF00150"/>
    </source>
</evidence>
<protein>
    <recommendedName>
        <fullName evidence="14">glucan 1,3-beta-glucosidase</fullName>
        <ecNumber evidence="14">3.2.1.58</ecNumber>
    </recommendedName>
    <alternativeName>
        <fullName evidence="15">Exo-1,3-beta-glucanase D</fullName>
    </alternativeName>
</protein>
<dbReference type="Gene3D" id="3.20.20.80">
    <property type="entry name" value="Glycosidases"/>
    <property type="match status" value="1"/>
</dbReference>
<evidence type="ECO:0000256" key="12">
    <source>
        <dbReference type="ARBA" id="ARBA00036824"/>
    </source>
</evidence>
<dbReference type="RefSeq" id="XP_001881712.1">
    <property type="nucleotide sequence ID" value="XM_001881677.1"/>
</dbReference>
<dbReference type="Proteomes" id="UP000001194">
    <property type="component" value="Unassembled WGS sequence"/>
</dbReference>
<dbReference type="GO" id="GO:0009986">
    <property type="term" value="C:cell surface"/>
    <property type="evidence" value="ECO:0007669"/>
    <property type="project" value="TreeGrafter"/>
</dbReference>
<comment type="function">
    <text evidence="13">Glucosidase involved in the degradation of cellulosic biomass. Active on lichenan.</text>
</comment>
<dbReference type="GO" id="GO:0005576">
    <property type="term" value="C:extracellular region"/>
    <property type="evidence" value="ECO:0007669"/>
    <property type="project" value="TreeGrafter"/>
</dbReference>
<dbReference type="STRING" id="486041.B0DCM6"/>
<evidence type="ECO:0000256" key="6">
    <source>
        <dbReference type="ARBA" id="ARBA00022968"/>
    </source>
</evidence>
<keyword evidence="10" id="KW-0326">Glycosidase</keyword>
<feature type="domain" description="Glycoside hydrolase family 5" evidence="18">
    <location>
        <begin position="222"/>
        <end position="387"/>
    </location>
</feature>
<name>B0DCM6_LACBS</name>
<dbReference type="InterPro" id="IPR001547">
    <property type="entry name" value="Glyco_hydro_5"/>
</dbReference>
<feature type="transmembrane region" description="Helical" evidence="17">
    <location>
        <begin position="68"/>
        <end position="89"/>
    </location>
</feature>
<keyword evidence="7 17" id="KW-1133">Transmembrane helix</keyword>
<evidence type="ECO:0000256" key="2">
    <source>
        <dbReference type="ARBA" id="ARBA00005641"/>
    </source>
</evidence>
<keyword evidence="20" id="KW-1185">Reference proteome</keyword>
<feature type="compositionally biased region" description="Low complexity" evidence="16">
    <location>
        <begin position="695"/>
        <end position="711"/>
    </location>
</feature>
<evidence type="ECO:0000256" key="14">
    <source>
        <dbReference type="ARBA" id="ARBA00038929"/>
    </source>
</evidence>
<evidence type="ECO:0000313" key="19">
    <source>
        <dbReference type="EMBL" id="EDR07923.1"/>
    </source>
</evidence>
<dbReference type="PANTHER" id="PTHR31297">
    <property type="entry name" value="GLUCAN ENDO-1,6-BETA-GLUCOSIDASE B"/>
    <property type="match status" value="1"/>
</dbReference>
<keyword evidence="5" id="KW-0378">Hydrolase</keyword>
<sequence length="711" mass="76958">MATNAPFIQETPREPLTTTDMEGGPAQHDQYAASALPNPVPNKEAYSDPTTTNTESAMTKRRRRHYRCLCIIFAAIVVLILVIAIPAGVVSKKKNQGHQSQDNAASTGTQTKTASGSKPTTAVDITGGDGSTIKAEDGTTFTYNNKFGGTWVSDRDAPFNNNAQANSWTPPLNQTWTFGKDRIRGVNLGGWFVLEPFISPALYQKYPGAVDEWSLSTLMAADTANGGLDQIEHHYATFMTEADIAEIAGAGLNWVRVPIAFWAIETWPGEPFLAQKSWKYIVRLFGWCRKYGIRVYLDLHTIPGSQNGFNHSGRKGQINFLHGVMGMANAQRTLNYIRVITQFISQPEWRNVVVMFGVMNEAIPRTIGENEMRSFYIEVHRVIRSVSGYGAGNGPYMAFHDGFLSLAPWPDFMRGADRVVLDSHPYFAFNGGPALDPIATGTGADAGGMWPRAACERWATDFSNSRRNYGITIAGEWSNGFNDCGLFLNGVAEKDTVTYGGNCEDWMDASKWDAATKAGIMHFAQASMDALGDNFFWTWKIGKSERGISESPLWSYQQGLREGFMPTDPRTADGTCAALGVVPQQPFDGNYQPWMVGAVGAGAPQDAPRYTWPIAKVADGGPSADLPQYAMTGPIVKLSAPTFTGSDGKAIPSGDGWFNEDDKMGSPAPIPGCNYPDAWDAEGAEIPAGCTLNIGNAGAGPANDPAAAPPA</sequence>
<keyword evidence="4 17" id="KW-0812">Transmembrane</keyword>
<evidence type="ECO:0000313" key="20">
    <source>
        <dbReference type="Proteomes" id="UP000001194"/>
    </source>
</evidence>
<evidence type="ECO:0000256" key="9">
    <source>
        <dbReference type="ARBA" id="ARBA00023180"/>
    </source>
</evidence>
<evidence type="ECO:0000256" key="3">
    <source>
        <dbReference type="ARBA" id="ARBA00022475"/>
    </source>
</evidence>
<keyword evidence="9" id="KW-0325">Glycoprotein</keyword>
<dbReference type="InterPro" id="IPR017853">
    <property type="entry name" value="GH"/>
</dbReference>
<dbReference type="PANTHER" id="PTHR31297:SF34">
    <property type="entry name" value="GLUCAN 1,3-BETA-GLUCOSIDASE 2"/>
    <property type="match status" value="1"/>
</dbReference>
<dbReference type="GeneID" id="6077166"/>
<proteinExistence type="inferred from homology"/>
<keyword evidence="8 17" id="KW-0472">Membrane</keyword>
<dbReference type="Pfam" id="PF00150">
    <property type="entry name" value="Cellulase"/>
    <property type="match status" value="1"/>
</dbReference>
<evidence type="ECO:0000256" key="1">
    <source>
        <dbReference type="ARBA" id="ARBA00004401"/>
    </source>
</evidence>
<evidence type="ECO:0000256" key="10">
    <source>
        <dbReference type="ARBA" id="ARBA00023295"/>
    </source>
</evidence>
<evidence type="ECO:0000256" key="8">
    <source>
        <dbReference type="ARBA" id="ARBA00023136"/>
    </source>
</evidence>
<dbReference type="InterPro" id="IPR050386">
    <property type="entry name" value="Glycosyl_hydrolase_5"/>
</dbReference>
<keyword evidence="11" id="KW-0961">Cell wall biogenesis/degradation</keyword>